<sequence length="501" mass="56808">MGQRANLLIVRNQSYTLYYSHWCAYTLPVSLFWGEQYAIRFIELQKRVDESGWLDDKWAEGGAVLDLERRVLLFYGGEDILYDVPLRNVLLGLMKNNWPGWEIRWAHEGIADLAAYVGYPTDKVLSVREASRHEVSLAPPEEKKWVDLVASVAFSEQELLIFPLEGELENFLTRGPRLLDGIEKSYGLSSLDLKEWSDRFPVGGFHIDVKGEKLQVWHAEPDPALTPRLKAVWPGWEIINQRNSYESQAACTYGRLQFQELNQPELLAQLKTMLLSEPASPVETLVRFAEKEEAAGKRVEINPDALQDQRYELPKQLKEELLIKAIMNMNKNLFHSLEGTRLQLRTITMDDAAEMLAYLSDGEVSRFIGWRLMHTMEDTRGHIGALLAREEAGTHLYAAVVLKATGAVIGNAMLFNMDDEAGHAEIGYVFDKGYWAQGYGTECVALVDNFAFGTLQLRKLYACVNPANLPSARILEKNGYTLDEVLSDGSLRYQKENGLIV</sequence>
<evidence type="ECO:0000313" key="2">
    <source>
        <dbReference type="Proteomes" id="UP001631969"/>
    </source>
</evidence>
<evidence type="ECO:0000313" key="1">
    <source>
        <dbReference type="EMBL" id="MFM9329812.1"/>
    </source>
</evidence>
<protein>
    <submittedName>
        <fullName evidence="1">GNAT family N-acetyltransferase</fullName>
        <ecNumber evidence="1">2.3.-.-</ecNumber>
    </submittedName>
</protein>
<organism evidence="1 2">
    <name type="scientific">Paenibacillus mesotrionivorans</name>
    <dbReference type="NCBI Taxonomy" id="3160968"/>
    <lineage>
        <taxon>Bacteria</taxon>
        <taxon>Bacillati</taxon>
        <taxon>Bacillota</taxon>
        <taxon>Bacilli</taxon>
        <taxon>Bacillales</taxon>
        <taxon>Paenibacillaceae</taxon>
        <taxon>Paenibacillus</taxon>
    </lineage>
</organism>
<gene>
    <name evidence="1" type="ORF">ACI1P1_16065</name>
</gene>
<name>A0ACC7NZI2_9BACL</name>
<comment type="caution">
    <text evidence="1">The sequence shown here is derived from an EMBL/GenBank/DDBJ whole genome shotgun (WGS) entry which is preliminary data.</text>
</comment>
<dbReference type="EMBL" id="JBJURJ010000010">
    <property type="protein sequence ID" value="MFM9329812.1"/>
    <property type="molecule type" value="Genomic_DNA"/>
</dbReference>
<keyword evidence="1" id="KW-0808">Transferase</keyword>
<dbReference type="Proteomes" id="UP001631969">
    <property type="component" value="Unassembled WGS sequence"/>
</dbReference>
<proteinExistence type="predicted"/>
<accession>A0ACC7NZI2</accession>
<dbReference type="EC" id="2.3.-.-" evidence="1"/>
<keyword evidence="1" id="KW-0012">Acyltransferase</keyword>
<keyword evidence="2" id="KW-1185">Reference proteome</keyword>
<reference evidence="1" key="1">
    <citation type="submission" date="2024-12" db="EMBL/GenBank/DDBJ databases">
        <authorList>
            <person name="Wu N."/>
        </authorList>
    </citation>
    <scope>NUCLEOTIDE SEQUENCE</scope>
    <source>
        <strain evidence="1">P15</strain>
    </source>
</reference>